<dbReference type="NCBIfam" id="NF003962">
    <property type="entry name" value="PRK05454.2-5"/>
    <property type="match status" value="1"/>
</dbReference>
<dbReference type="FunFam" id="3.90.550.10:FF:000047">
    <property type="entry name" value="Glucans biosynthesis glucosyltransferase H"/>
    <property type="match status" value="1"/>
</dbReference>
<evidence type="ECO:0000256" key="12">
    <source>
        <dbReference type="HAMAP-Rule" id="MF_01072"/>
    </source>
</evidence>
<keyword evidence="10 12" id="KW-1133">Transmembrane helix</keyword>
<feature type="domain" description="Glycosyltransferase 2-like" evidence="14">
    <location>
        <begin position="237"/>
        <end position="418"/>
    </location>
</feature>
<evidence type="ECO:0000256" key="5">
    <source>
        <dbReference type="ARBA" id="ARBA00022475"/>
    </source>
</evidence>
<dbReference type="HAMAP" id="MF_01072">
    <property type="entry name" value="MdoH_OpgH"/>
    <property type="match status" value="1"/>
</dbReference>
<evidence type="ECO:0000256" key="10">
    <source>
        <dbReference type="ARBA" id="ARBA00022989"/>
    </source>
</evidence>
<dbReference type="Pfam" id="PF00535">
    <property type="entry name" value="Glycos_transf_2"/>
    <property type="match status" value="1"/>
</dbReference>
<dbReference type="RefSeq" id="WP_126484260.1">
    <property type="nucleotide sequence ID" value="NZ_RXNS01000010.1"/>
</dbReference>
<comment type="caution">
    <text evidence="15">The sequence shown here is derived from an EMBL/GenBank/DDBJ whole genome shotgun (WGS) entry which is preliminary data.</text>
</comment>
<keyword evidence="5 12" id="KW-1003">Cell membrane</keyword>
<dbReference type="EMBL" id="RXNS01000010">
    <property type="protein sequence ID" value="RTR02943.1"/>
    <property type="molecule type" value="Genomic_DNA"/>
</dbReference>
<evidence type="ECO:0000256" key="7">
    <source>
        <dbReference type="ARBA" id="ARBA00022676"/>
    </source>
</evidence>
<dbReference type="GO" id="GO:0009250">
    <property type="term" value="P:glucan biosynthetic process"/>
    <property type="evidence" value="ECO:0007669"/>
    <property type="project" value="UniProtKB-UniRule"/>
</dbReference>
<dbReference type="InterPro" id="IPR023725">
    <property type="entry name" value="Glucans_biosynth_gluTrFase_H"/>
</dbReference>
<dbReference type="InterPro" id="IPR001173">
    <property type="entry name" value="Glyco_trans_2-like"/>
</dbReference>
<keyword evidence="16" id="KW-1185">Reference proteome</keyword>
<keyword evidence="7 12" id="KW-0328">Glycosyltransferase</keyword>
<evidence type="ECO:0000256" key="8">
    <source>
        <dbReference type="ARBA" id="ARBA00022679"/>
    </source>
</evidence>
<evidence type="ECO:0000256" key="13">
    <source>
        <dbReference type="SAM" id="MobiDB-lite"/>
    </source>
</evidence>
<keyword evidence="6" id="KW-0997">Cell inner membrane</keyword>
<dbReference type="NCBIfam" id="NF003958">
    <property type="entry name" value="PRK05454.2-1"/>
    <property type="match status" value="1"/>
</dbReference>
<dbReference type="Proteomes" id="UP000267400">
    <property type="component" value="Unassembled WGS sequence"/>
</dbReference>
<dbReference type="UniPathway" id="UPA00637"/>
<dbReference type="InterPro" id="IPR029044">
    <property type="entry name" value="Nucleotide-diphossugar_trans"/>
</dbReference>
<dbReference type="OrthoDB" id="9775281at2"/>
<keyword evidence="8 12" id="KW-0808">Transferase</keyword>
<dbReference type="InterPro" id="IPR050321">
    <property type="entry name" value="Glycosyltr_2/OpgH_subfam"/>
</dbReference>
<feature type="transmembrane region" description="Helical" evidence="12">
    <location>
        <begin position="512"/>
        <end position="535"/>
    </location>
</feature>
<keyword evidence="9 12" id="KW-0812">Transmembrane</keyword>
<evidence type="ECO:0000256" key="9">
    <source>
        <dbReference type="ARBA" id="ARBA00022692"/>
    </source>
</evidence>
<evidence type="ECO:0000256" key="6">
    <source>
        <dbReference type="ARBA" id="ARBA00022519"/>
    </source>
</evidence>
<feature type="transmembrane region" description="Helical" evidence="12">
    <location>
        <begin position="594"/>
        <end position="615"/>
    </location>
</feature>
<evidence type="ECO:0000259" key="14">
    <source>
        <dbReference type="Pfam" id="PF00535"/>
    </source>
</evidence>
<dbReference type="SUPFAM" id="SSF53448">
    <property type="entry name" value="Nucleotide-diphospho-sugar transferases"/>
    <property type="match status" value="1"/>
</dbReference>
<feature type="region of interest" description="Disordered" evidence="13">
    <location>
        <begin position="821"/>
        <end position="859"/>
    </location>
</feature>
<evidence type="ECO:0000256" key="2">
    <source>
        <dbReference type="ARBA" id="ARBA00005001"/>
    </source>
</evidence>
<organism evidence="15 16">
    <name type="scientific">Halomonas nitroreducens</name>
    <dbReference type="NCBI Taxonomy" id="447425"/>
    <lineage>
        <taxon>Bacteria</taxon>
        <taxon>Pseudomonadati</taxon>
        <taxon>Pseudomonadota</taxon>
        <taxon>Gammaproteobacteria</taxon>
        <taxon>Oceanospirillales</taxon>
        <taxon>Halomonadaceae</taxon>
        <taxon>Halomonas</taxon>
    </lineage>
</organism>
<feature type="transmembrane region" description="Helical" evidence="12">
    <location>
        <begin position="671"/>
        <end position="691"/>
    </location>
</feature>
<dbReference type="GO" id="GO:0005886">
    <property type="term" value="C:plasma membrane"/>
    <property type="evidence" value="ECO:0007669"/>
    <property type="project" value="UniProtKB-SubCell"/>
</dbReference>
<name>A0A431V4G3_9GAMM</name>
<comment type="similarity">
    <text evidence="3 12">Belongs to the glycosyltransferase 2 family. OpgH subfamily.</text>
</comment>
<reference evidence="15 16" key="1">
    <citation type="submission" date="2018-12" db="EMBL/GenBank/DDBJ databases">
        <authorList>
            <person name="Yu L."/>
        </authorList>
    </citation>
    <scope>NUCLEOTIDE SEQUENCE [LARGE SCALE GENOMIC DNA]</scope>
    <source>
        <strain evidence="15 16">11S</strain>
    </source>
</reference>
<evidence type="ECO:0000256" key="1">
    <source>
        <dbReference type="ARBA" id="ARBA00004429"/>
    </source>
</evidence>
<evidence type="ECO:0000256" key="3">
    <source>
        <dbReference type="ARBA" id="ARBA00009337"/>
    </source>
</evidence>
<dbReference type="CDD" id="cd04191">
    <property type="entry name" value="Glucan_BSP_MdoH"/>
    <property type="match status" value="1"/>
</dbReference>
<dbReference type="AlphaFoldDB" id="A0A431V4G3"/>
<comment type="function">
    <text evidence="12">Involved in the biosynthesis of osmoregulated periplasmic glucans (OPGs).</text>
</comment>
<feature type="transmembrane region" description="Helical" evidence="12">
    <location>
        <begin position="182"/>
        <end position="207"/>
    </location>
</feature>
<comment type="subcellular location">
    <subcellularLocation>
        <location evidence="1">Cell inner membrane</location>
        <topology evidence="1">Multi-pass membrane protein</topology>
    </subcellularLocation>
    <subcellularLocation>
        <location evidence="12">Cell membrane</location>
        <topology evidence="12">Multi-pass membrane protein</topology>
    </subcellularLocation>
</comment>
<dbReference type="Gene3D" id="3.90.550.10">
    <property type="entry name" value="Spore Coat Polysaccharide Biosynthesis Protein SpsA, Chain A"/>
    <property type="match status" value="1"/>
</dbReference>
<evidence type="ECO:0000256" key="11">
    <source>
        <dbReference type="ARBA" id="ARBA00023136"/>
    </source>
</evidence>
<feature type="transmembrane region" description="Helical" evidence="12">
    <location>
        <begin position="555"/>
        <end position="582"/>
    </location>
</feature>
<dbReference type="PANTHER" id="PTHR43867">
    <property type="entry name" value="CELLULOSE SYNTHASE CATALYTIC SUBUNIT A [UDP-FORMING]"/>
    <property type="match status" value="1"/>
</dbReference>
<keyword evidence="11 12" id="KW-0472">Membrane</keyword>
<comment type="pathway">
    <text evidence="2 12">Glycan metabolism; osmoregulated periplasmic glucan (OPG) biosynthesis.</text>
</comment>
<feature type="transmembrane region" description="Helical" evidence="12">
    <location>
        <begin position="151"/>
        <end position="170"/>
    </location>
</feature>
<proteinExistence type="inferred from homology"/>
<accession>A0A431V4G3</accession>
<protein>
    <recommendedName>
        <fullName evidence="4 12">Glucans biosynthesis glucosyltransferase H</fullName>
        <ecNumber evidence="12">2.4.1.-</ecNumber>
    </recommendedName>
</protein>
<evidence type="ECO:0000313" key="16">
    <source>
        <dbReference type="Proteomes" id="UP000267400"/>
    </source>
</evidence>
<dbReference type="GO" id="GO:0016758">
    <property type="term" value="F:hexosyltransferase activity"/>
    <property type="evidence" value="ECO:0007669"/>
    <property type="project" value="UniProtKB-UniRule"/>
</dbReference>
<gene>
    <name evidence="15" type="primary">mdoH</name>
    <name evidence="12" type="synonym">opgH</name>
    <name evidence="15" type="ORF">EKG36_11670</name>
</gene>
<dbReference type="PANTHER" id="PTHR43867:SF5">
    <property type="entry name" value="GLUCANS BIOSYNTHESIS GLUCOSYLTRANSFERASE H"/>
    <property type="match status" value="1"/>
</dbReference>
<dbReference type="NCBIfam" id="NF003955">
    <property type="entry name" value="PRK05454.1-1"/>
    <property type="match status" value="1"/>
</dbReference>
<sequence length="859" mass="95897">MVERNASPDRAAEYLERLAFEAESHQARRELMAGELDAEGLAALHEGLGQQPAPQEDPAAVSVGPRLALGYPSPPLAPSPPLSTDPRGITRLCTMPPLARTPLAPEPWAKGPLVRWSRRLWRGMTGTGTDTGPARHGRTPRWRRVGQLRRLVLLVLTVGQSLVAAQYMSTVLPYQGTRPLEIAILALFVLLFSWVSAGFWTALMGFFQLLRGRDQHVINAREVDDEAPFEPGARTALVVPICNEDVPRVFAGVRATLESLRDTGQEAAFDLYILSDTNDPDVAIAETHAWLALCRELGAFDRVFYRRRQRRVKRKSGNLDDFCRRWGRNYRYMLVLDADSVMSGSCLTRLVRLMEANPKAGIIQTAPKASGRHNLYARMQQFATRVYGPLFTAGLHFWQLGESHYWGHNAIIRMAPFMRHCLLAPLPGKGSLSGEILSHDFVEAALMRRAGWGVWIAYNLAGSYEEMPPNLLDELNRDRRWCHGNLMNFRLFLARGIHPVHRAVFLTGVMSYLSAPLWCLFLILSTALLAVHTLGTPQYFPEPGMMFPVWPQWNPGLAVGLFTATATLLFLPKVLSVILISWQGAREFGGAGKVWLSMVVESLFSMLMAPVRMLFHTRFVLAALLGRGIQWRSPSRDNSDTTWGDAVRNHGVQTVIGAVWAAGVYALEPTFLWWLAPIVGALMVSIPVSVFSSRVSLGLRSQRARLFRIPEETRPPRVLRRMVRHLKRMTRWPASPTFTQTVVDPVANALGCALATSRHGRSALLRQRREERVAEAVSSDPRRLSPGERLRLLDDPVLLSMLHFRVWAEPDAHPAWRELGLPRAPSLKVPGKAREASGEPGRTRMPSLEGPAWGQEASG</sequence>
<evidence type="ECO:0000256" key="4">
    <source>
        <dbReference type="ARBA" id="ARBA00020585"/>
    </source>
</evidence>
<dbReference type="EC" id="2.4.1.-" evidence="12"/>
<evidence type="ECO:0000313" key="15">
    <source>
        <dbReference type="EMBL" id="RTR02943.1"/>
    </source>
</evidence>